<evidence type="ECO:0000259" key="9">
    <source>
        <dbReference type="PROSITE" id="PS50850"/>
    </source>
</evidence>
<evidence type="ECO:0000256" key="8">
    <source>
        <dbReference type="SAM" id="Phobius"/>
    </source>
</evidence>
<feature type="transmembrane region" description="Helical" evidence="8">
    <location>
        <begin position="233"/>
        <end position="250"/>
    </location>
</feature>
<feature type="transmembrane region" description="Helical" evidence="8">
    <location>
        <begin position="109"/>
        <end position="130"/>
    </location>
</feature>
<evidence type="ECO:0000256" key="1">
    <source>
        <dbReference type="ARBA" id="ARBA00004651"/>
    </source>
</evidence>
<evidence type="ECO:0000256" key="7">
    <source>
        <dbReference type="SAM" id="MobiDB-lite"/>
    </source>
</evidence>
<dbReference type="STRING" id="1912961.BU204_24935"/>
<dbReference type="AlphaFoldDB" id="A0A1Q8CKD2"/>
<evidence type="ECO:0000313" key="10">
    <source>
        <dbReference type="EMBL" id="OLF14811.1"/>
    </source>
</evidence>
<dbReference type="InterPro" id="IPR020846">
    <property type="entry name" value="MFS_dom"/>
</dbReference>
<comment type="caution">
    <text evidence="10">The sequence shown here is derived from an EMBL/GenBank/DDBJ whole genome shotgun (WGS) entry which is preliminary data.</text>
</comment>
<evidence type="ECO:0000256" key="6">
    <source>
        <dbReference type="ARBA" id="ARBA00023136"/>
    </source>
</evidence>
<accession>A0A1Q8CKD2</accession>
<dbReference type="GO" id="GO:0022857">
    <property type="term" value="F:transmembrane transporter activity"/>
    <property type="evidence" value="ECO:0007669"/>
    <property type="project" value="InterPro"/>
</dbReference>
<evidence type="ECO:0000313" key="11">
    <source>
        <dbReference type="Proteomes" id="UP000185596"/>
    </source>
</evidence>
<evidence type="ECO:0000256" key="2">
    <source>
        <dbReference type="ARBA" id="ARBA00022448"/>
    </source>
</evidence>
<feature type="transmembrane region" description="Helical" evidence="8">
    <location>
        <begin position="54"/>
        <end position="72"/>
    </location>
</feature>
<reference evidence="10 11" key="1">
    <citation type="submission" date="2016-12" db="EMBL/GenBank/DDBJ databases">
        <title>The draft genome sequence of Actinophytocola sp. 11-183.</title>
        <authorList>
            <person name="Wang W."/>
            <person name="Yuan L."/>
        </authorList>
    </citation>
    <scope>NUCLEOTIDE SEQUENCE [LARGE SCALE GENOMIC DNA]</scope>
    <source>
        <strain evidence="10 11">11-183</strain>
    </source>
</reference>
<feature type="transmembrane region" description="Helical" evidence="8">
    <location>
        <begin position="336"/>
        <end position="355"/>
    </location>
</feature>
<keyword evidence="11" id="KW-1185">Reference proteome</keyword>
<feature type="transmembrane region" description="Helical" evidence="8">
    <location>
        <begin position="361"/>
        <end position="387"/>
    </location>
</feature>
<keyword evidence="3" id="KW-1003">Cell membrane</keyword>
<dbReference type="InterPro" id="IPR036259">
    <property type="entry name" value="MFS_trans_sf"/>
</dbReference>
<feature type="transmembrane region" description="Helical" evidence="8">
    <location>
        <begin position="168"/>
        <end position="192"/>
    </location>
</feature>
<feature type="region of interest" description="Disordered" evidence="7">
    <location>
        <begin position="503"/>
        <end position="532"/>
    </location>
</feature>
<dbReference type="Proteomes" id="UP000185596">
    <property type="component" value="Unassembled WGS sequence"/>
</dbReference>
<dbReference type="InterPro" id="IPR006311">
    <property type="entry name" value="TAT_signal"/>
</dbReference>
<dbReference type="PROSITE" id="PS51318">
    <property type="entry name" value="TAT"/>
    <property type="match status" value="1"/>
</dbReference>
<feature type="transmembrane region" description="Helical" evidence="8">
    <location>
        <begin position="308"/>
        <end position="329"/>
    </location>
</feature>
<comment type="subcellular location">
    <subcellularLocation>
        <location evidence="1">Cell membrane</location>
        <topology evidence="1">Multi-pass membrane protein</topology>
    </subcellularLocation>
</comment>
<dbReference type="CDD" id="cd17321">
    <property type="entry name" value="MFS_MMR_MDR_like"/>
    <property type="match status" value="1"/>
</dbReference>
<evidence type="ECO:0000256" key="5">
    <source>
        <dbReference type="ARBA" id="ARBA00022989"/>
    </source>
</evidence>
<dbReference type="Gene3D" id="1.20.1250.20">
    <property type="entry name" value="MFS general substrate transporter like domains"/>
    <property type="match status" value="1"/>
</dbReference>
<dbReference type="PANTHER" id="PTHR42718">
    <property type="entry name" value="MAJOR FACILITATOR SUPERFAMILY MULTIDRUG TRANSPORTER MFSC"/>
    <property type="match status" value="1"/>
</dbReference>
<feature type="transmembrane region" description="Helical" evidence="8">
    <location>
        <begin position="16"/>
        <end position="39"/>
    </location>
</feature>
<dbReference type="PANTHER" id="PTHR42718:SF47">
    <property type="entry name" value="METHYL VIOLOGEN RESISTANCE PROTEIN SMVA"/>
    <property type="match status" value="1"/>
</dbReference>
<keyword evidence="6 8" id="KW-0472">Membrane</keyword>
<feature type="transmembrane region" description="Helical" evidence="8">
    <location>
        <begin position="271"/>
        <end position="296"/>
    </location>
</feature>
<keyword evidence="5 8" id="KW-1133">Transmembrane helix</keyword>
<dbReference type="SUPFAM" id="SSF103473">
    <property type="entry name" value="MFS general substrate transporter"/>
    <property type="match status" value="1"/>
</dbReference>
<dbReference type="Pfam" id="PF07690">
    <property type="entry name" value="MFS_1"/>
    <property type="match status" value="1"/>
</dbReference>
<feature type="transmembrane region" description="Helical" evidence="8">
    <location>
        <begin position="84"/>
        <end position="103"/>
    </location>
</feature>
<dbReference type="PROSITE" id="PS50850">
    <property type="entry name" value="MFS"/>
    <property type="match status" value="1"/>
</dbReference>
<organism evidence="10 11">
    <name type="scientific">Actinophytocola xanthii</name>
    <dbReference type="NCBI Taxonomy" id="1912961"/>
    <lineage>
        <taxon>Bacteria</taxon>
        <taxon>Bacillati</taxon>
        <taxon>Actinomycetota</taxon>
        <taxon>Actinomycetes</taxon>
        <taxon>Pseudonocardiales</taxon>
        <taxon>Pseudonocardiaceae</taxon>
    </lineage>
</organism>
<sequence length="532" mass="54543">MNTRTESGAAAGRREWVGLAVLALPTLLLSLDMSVLHLAVPHLAADLRPTSTELLWIIDSYGFMVAGFLVTMGTLGDRIGRRKLLMFGGAAFGLASVAAAFAPTPAVLIAARAVLGVAGATLMPSTLALISNMFRDPRQRGTAIAVWMSCFMGGMVLGPLAGGLILSVAWWGAVFLLAVPVMVLLLAVAPRLLPEYRDERTGRLDLASVALSLGTILPIVFALKEMAKEGPDARTVLALVAGLAVGAVFARRQRTLADPMLDLSLFRNRAFAAAVSIMLVGALTMGGIFLLVSQYLQLVEGLTPSQAGVALVPQALAVVVGSLIAPRLARRFRPEFVLGFGMLVAAAGILLFTRLESGDGVVLVVLGMSVAAFGMGPQGVLCTEMVVGSVPPRRAGAASAMSETSGEFGIAMGIAVFGSIGTAVYRSEVSLPGSLPPDAAAQARDGLAGAADVAEGLDGRLAGDLLASARDAFTSGLHTAATVGAIVVVTFAVIGMVALRGRHHGGPAQTTPAGEPESARPAEAGVSPVPSE</sequence>
<feature type="transmembrane region" description="Helical" evidence="8">
    <location>
        <begin position="480"/>
        <end position="499"/>
    </location>
</feature>
<feature type="domain" description="Major facilitator superfamily (MFS) profile" evidence="9">
    <location>
        <begin position="18"/>
        <end position="502"/>
    </location>
</feature>
<protein>
    <submittedName>
        <fullName evidence="10">MFS transporter</fullName>
    </submittedName>
</protein>
<evidence type="ECO:0000256" key="4">
    <source>
        <dbReference type="ARBA" id="ARBA00022692"/>
    </source>
</evidence>
<keyword evidence="2" id="KW-0813">Transport</keyword>
<dbReference type="RefSeq" id="WP_075128177.1">
    <property type="nucleotide sequence ID" value="NZ_MSIE01000048.1"/>
</dbReference>
<evidence type="ECO:0000256" key="3">
    <source>
        <dbReference type="ARBA" id="ARBA00022475"/>
    </source>
</evidence>
<feature type="transmembrane region" description="Helical" evidence="8">
    <location>
        <begin position="408"/>
        <end position="425"/>
    </location>
</feature>
<feature type="transmembrane region" description="Helical" evidence="8">
    <location>
        <begin position="142"/>
        <end position="162"/>
    </location>
</feature>
<dbReference type="OrthoDB" id="4172724at2"/>
<proteinExistence type="predicted"/>
<feature type="transmembrane region" description="Helical" evidence="8">
    <location>
        <begin position="204"/>
        <end position="221"/>
    </location>
</feature>
<keyword evidence="4 8" id="KW-0812">Transmembrane</keyword>
<dbReference type="EMBL" id="MSIE01000048">
    <property type="protein sequence ID" value="OLF14811.1"/>
    <property type="molecule type" value="Genomic_DNA"/>
</dbReference>
<dbReference type="GO" id="GO:0005886">
    <property type="term" value="C:plasma membrane"/>
    <property type="evidence" value="ECO:0007669"/>
    <property type="project" value="UniProtKB-SubCell"/>
</dbReference>
<dbReference type="InterPro" id="IPR011701">
    <property type="entry name" value="MFS"/>
</dbReference>
<gene>
    <name evidence="10" type="ORF">BU204_24935</name>
</gene>
<name>A0A1Q8CKD2_9PSEU</name>